<feature type="region of interest" description="Disordered" evidence="8">
    <location>
        <begin position="119"/>
        <end position="149"/>
    </location>
</feature>
<keyword evidence="5 9" id="KW-0732">Signal</keyword>
<dbReference type="PANTHER" id="PTHR16485:SF3">
    <property type="entry name" value="MICROFIBRILLAR-ASSOCIATED PROTEIN 2"/>
    <property type="match status" value="1"/>
</dbReference>
<evidence type="ECO:0000256" key="7">
    <source>
        <dbReference type="ARBA" id="ARBA00023180"/>
    </source>
</evidence>
<keyword evidence="6" id="KW-1015">Disulfide bond</keyword>
<proteinExistence type="inferred from homology"/>
<dbReference type="PANTHER" id="PTHR16485">
    <property type="entry name" value="MICROFIBRILLAR-ASSOCIATED PROTEIN 2"/>
    <property type="match status" value="1"/>
</dbReference>
<protein>
    <submittedName>
        <fullName evidence="10">Microfibril associated protein 2</fullName>
    </submittedName>
</protein>
<keyword evidence="7" id="KW-0325">Glycoprotein</keyword>
<feature type="compositionally biased region" description="Pro residues" evidence="8">
    <location>
        <begin position="205"/>
        <end position="235"/>
    </location>
</feature>
<organism evidence="10 11">
    <name type="scientific">Sus scrofa</name>
    <name type="common">Pig</name>
    <dbReference type="NCBI Taxonomy" id="9823"/>
    <lineage>
        <taxon>Eukaryota</taxon>
        <taxon>Metazoa</taxon>
        <taxon>Chordata</taxon>
        <taxon>Craniata</taxon>
        <taxon>Vertebrata</taxon>
        <taxon>Euteleostomi</taxon>
        <taxon>Mammalia</taxon>
        <taxon>Eutheria</taxon>
        <taxon>Laurasiatheria</taxon>
        <taxon>Artiodactyla</taxon>
        <taxon>Suina</taxon>
        <taxon>Suidae</taxon>
        <taxon>Sus</taxon>
    </lineage>
</organism>
<comment type="similarity">
    <text evidence="2">Belongs to the MFAP family.</text>
</comment>
<dbReference type="GO" id="GO:0001527">
    <property type="term" value="C:microfibril"/>
    <property type="evidence" value="ECO:0007669"/>
    <property type="project" value="InterPro"/>
</dbReference>
<evidence type="ECO:0000256" key="1">
    <source>
        <dbReference type="ARBA" id="ARBA00004498"/>
    </source>
</evidence>
<evidence type="ECO:0000256" key="9">
    <source>
        <dbReference type="SAM" id="SignalP"/>
    </source>
</evidence>
<evidence type="ECO:0000256" key="8">
    <source>
        <dbReference type="SAM" id="MobiDB-lite"/>
    </source>
</evidence>
<keyword evidence="3" id="KW-0964">Secreted</keyword>
<comment type="subcellular location">
    <subcellularLocation>
        <location evidence="1">Secreted</location>
        <location evidence="1">Extracellular space</location>
        <location evidence="1">Extracellular matrix</location>
    </subcellularLocation>
</comment>
<evidence type="ECO:0000256" key="5">
    <source>
        <dbReference type="ARBA" id="ARBA00022729"/>
    </source>
</evidence>
<evidence type="ECO:0000313" key="11">
    <source>
        <dbReference type="Proteomes" id="UP000694570"/>
    </source>
</evidence>
<evidence type="ECO:0000256" key="6">
    <source>
        <dbReference type="ARBA" id="ARBA00023157"/>
    </source>
</evidence>
<keyword evidence="4" id="KW-0272">Extracellular matrix</keyword>
<feature type="chain" id="PRO_5034469455" evidence="9">
    <location>
        <begin position="18"/>
        <end position="332"/>
    </location>
</feature>
<feature type="signal peptide" evidence="9">
    <location>
        <begin position="1"/>
        <end position="17"/>
    </location>
</feature>
<reference evidence="10" key="1">
    <citation type="submission" date="2025-08" db="UniProtKB">
        <authorList>
            <consortium name="Ensembl"/>
        </authorList>
    </citation>
    <scope>IDENTIFICATION</scope>
</reference>
<feature type="region of interest" description="Disordered" evidence="8">
    <location>
        <begin position="196"/>
        <end position="260"/>
    </location>
</feature>
<sequence>MRAASLFLLFLPAGLLAQGQYDLDPLPPFPDHVQYTHYSDQIDNPDYYDYQEVTPRPPEEQFQFQSQQQVQQEVIPAPTLGRPHAPSHPWEWGGPGPGLEREPHPALNIPLPVISAYLSPTPEPGHVETEPTEPGPLGKSLPNYWRDRRGPGSRVQWGCGIGKMHDWAFGSCGVNRVRSLQMCPCFRLATPATPHPPAALASTPPHTPHAPPPPPAPPPPQQPGQAPPPPPPAPSPGLGWRLNWLQPQEGPSAPRHWGGAGARWGLPASWVVLEAGEDGAGSPGRLSRAQWACPCQEPESQPVCERPCLTAQGLRVHGPLARWLWPFVTVWV</sequence>
<accession>A0A8D0W506</accession>
<gene>
    <name evidence="10" type="primary">MFAP2</name>
</gene>
<evidence type="ECO:0000256" key="2">
    <source>
        <dbReference type="ARBA" id="ARBA00005317"/>
    </source>
</evidence>
<feature type="region of interest" description="Disordered" evidence="8">
    <location>
        <begin position="82"/>
        <end position="106"/>
    </location>
</feature>
<dbReference type="Proteomes" id="UP000694570">
    <property type="component" value="Unplaced"/>
</dbReference>
<dbReference type="AlphaFoldDB" id="A0A8D0W506"/>
<evidence type="ECO:0000313" key="10">
    <source>
        <dbReference type="Ensembl" id="ENSSSCP00030016327.1"/>
    </source>
</evidence>
<dbReference type="Ensembl" id="ENSSSCT00030035779.1">
    <property type="protein sequence ID" value="ENSSSCP00030016327.1"/>
    <property type="gene ID" value="ENSSSCG00030025617.1"/>
</dbReference>
<dbReference type="InterPro" id="IPR008673">
    <property type="entry name" value="MAGP"/>
</dbReference>
<evidence type="ECO:0000256" key="4">
    <source>
        <dbReference type="ARBA" id="ARBA00022530"/>
    </source>
</evidence>
<name>A0A8D0W506_PIG</name>
<evidence type="ECO:0000256" key="3">
    <source>
        <dbReference type="ARBA" id="ARBA00022525"/>
    </source>
</evidence>